<keyword evidence="4" id="KW-0479">Metal-binding</keyword>
<evidence type="ECO:0000313" key="12">
    <source>
        <dbReference type="Proteomes" id="UP001208935"/>
    </source>
</evidence>
<evidence type="ECO:0000256" key="6">
    <source>
        <dbReference type="ARBA" id="ARBA00022833"/>
    </source>
</evidence>
<dbReference type="Pfam" id="PF02578">
    <property type="entry name" value="Cu-oxidase_4"/>
    <property type="match status" value="1"/>
</dbReference>
<sequence>MTEPQADWLAPDWHAPPGVHALCTTRAGGVSLPPYDSLNLGDHVGDDGAAVQANRRTLQTALQARTPAARAVFLRQVHGVAVAHLDSHSPDGTAADACVSRTPGMVCTILVADCLPVLLAHRSGAVVAAAHAGWRGLAGNGVQGVLESVFRHFCALVQESHASPPAAVAADTLAWLGPCIGAHAFEVGAEVRSAFCSANPAAQACFAAHRDAPGKYLCDLAGLARLRLRALGITALYGNDGTPPWCTVSHAARFFSHRRGGTEGGSGRLAACIWRG</sequence>
<keyword evidence="5" id="KW-0378">Hydrolase</keyword>
<dbReference type="Gene3D" id="3.60.140.10">
    <property type="entry name" value="CNF1/YfiH-like putative cysteine hydrolases"/>
    <property type="match status" value="1"/>
</dbReference>
<accession>A0ABT3KNK5</accession>
<proteinExistence type="inferred from homology"/>
<comment type="catalytic activity">
    <reaction evidence="1">
        <text>inosine + phosphate = alpha-D-ribose 1-phosphate + hypoxanthine</text>
        <dbReference type="Rhea" id="RHEA:27646"/>
        <dbReference type="ChEBI" id="CHEBI:17368"/>
        <dbReference type="ChEBI" id="CHEBI:17596"/>
        <dbReference type="ChEBI" id="CHEBI:43474"/>
        <dbReference type="ChEBI" id="CHEBI:57720"/>
        <dbReference type="EC" id="2.4.2.1"/>
    </reaction>
    <physiologicalReaction direction="left-to-right" evidence="1">
        <dbReference type="Rhea" id="RHEA:27647"/>
    </physiologicalReaction>
</comment>
<evidence type="ECO:0000256" key="8">
    <source>
        <dbReference type="ARBA" id="ARBA00048968"/>
    </source>
</evidence>
<dbReference type="InterPro" id="IPR038371">
    <property type="entry name" value="Cu_polyphenol_OxRdtase_sf"/>
</dbReference>
<evidence type="ECO:0000256" key="9">
    <source>
        <dbReference type="ARBA" id="ARBA00049893"/>
    </source>
</evidence>
<keyword evidence="3" id="KW-0808">Transferase</keyword>
<evidence type="ECO:0000256" key="5">
    <source>
        <dbReference type="ARBA" id="ARBA00022801"/>
    </source>
</evidence>
<dbReference type="InterPro" id="IPR003730">
    <property type="entry name" value="Cu_polyphenol_OxRdtase"/>
</dbReference>
<evidence type="ECO:0000256" key="3">
    <source>
        <dbReference type="ARBA" id="ARBA00022679"/>
    </source>
</evidence>
<comment type="catalytic activity">
    <reaction evidence="8">
        <text>adenosine + phosphate = alpha-D-ribose 1-phosphate + adenine</text>
        <dbReference type="Rhea" id="RHEA:27642"/>
        <dbReference type="ChEBI" id="CHEBI:16335"/>
        <dbReference type="ChEBI" id="CHEBI:16708"/>
        <dbReference type="ChEBI" id="CHEBI:43474"/>
        <dbReference type="ChEBI" id="CHEBI:57720"/>
        <dbReference type="EC" id="2.4.2.1"/>
    </reaction>
    <physiologicalReaction direction="left-to-right" evidence="8">
        <dbReference type="Rhea" id="RHEA:27643"/>
    </physiologicalReaction>
</comment>
<comment type="catalytic activity">
    <reaction evidence="7">
        <text>adenosine + H2O + H(+) = inosine + NH4(+)</text>
        <dbReference type="Rhea" id="RHEA:24408"/>
        <dbReference type="ChEBI" id="CHEBI:15377"/>
        <dbReference type="ChEBI" id="CHEBI:15378"/>
        <dbReference type="ChEBI" id="CHEBI:16335"/>
        <dbReference type="ChEBI" id="CHEBI:17596"/>
        <dbReference type="ChEBI" id="CHEBI:28938"/>
        <dbReference type="EC" id="3.5.4.4"/>
    </reaction>
    <physiologicalReaction direction="left-to-right" evidence="7">
        <dbReference type="Rhea" id="RHEA:24409"/>
    </physiologicalReaction>
</comment>
<evidence type="ECO:0000256" key="7">
    <source>
        <dbReference type="ARBA" id="ARBA00047989"/>
    </source>
</evidence>
<keyword evidence="6" id="KW-0862">Zinc</keyword>
<dbReference type="Proteomes" id="UP001208935">
    <property type="component" value="Unassembled WGS sequence"/>
</dbReference>
<organism evidence="11 12">
    <name type="scientific">Verminephrobacter aporrectodeae subsp. tuberculatae</name>
    <dbReference type="NCBI Taxonomy" id="1110392"/>
    <lineage>
        <taxon>Bacteria</taxon>
        <taxon>Pseudomonadati</taxon>
        <taxon>Pseudomonadota</taxon>
        <taxon>Betaproteobacteria</taxon>
        <taxon>Burkholderiales</taxon>
        <taxon>Comamonadaceae</taxon>
        <taxon>Verminephrobacter</taxon>
    </lineage>
</organism>
<dbReference type="InterPro" id="IPR011324">
    <property type="entry name" value="Cytotoxic_necrot_fac-like_cat"/>
</dbReference>
<dbReference type="PANTHER" id="PTHR30616">
    <property type="entry name" value="UNCHARACTERIZED PROTEIN YFIH"/>
    <property type="match status" value="1"/>
</dbReference>
<evidence type="ECO:0000313" key="11">
    <source>
        <dbReference type="EMBL" id="MCW5319884.1"/>
    </source>
</evidence>
<comment type="catalytic activity">
    <reaction evidence="9">
        <text>S-methyl-5'-thioadenosine + phosphate = 5-(methylsulfanyl)-alpha-D-ribose 1-phosphate + adenine</text>
        <dbReference type="Rhea" id="RHEA:11852"/>
        <dbReference type="ChEBI" id="CHEBI:16708"/>
        <dbReference type="ChEBI" id="CHEBI:17509"/>
        <dbReference type="ChEBI" id="CHEBI:43474"/>
        <dbReference type="ChEBI" id="CHEBI:58533"/>
        <dbReference type="EC" id="2.4.2.28"/>
    </reaction>
    <physiologicalReaction direction="left-to-right" evidence="9">
        <dbReference type="Rhea" id="RHEA:11853"/>
    </physiologicalReaction>
</comment>
<comment type="caution">
    <text evidence="11">The sequence shown here is derived from an EMBL/GenBank/DDBJ whole genome shotgun (WGS) entry which is preliminary data.</text>
</comment>
<name>A0ABT3KNK5_9BURK</name>
<evidence type="ECO:0000256" key="10">
    <source>
        <dbReference type="RuleBase" id="RU361274"/>
    </source>
</evidence>
<reference evidence="12" key="1">
    <citation type="submission" date="2023-07" db="EMBL/GenBank/DDBJ databases">
        <title>Verminephrobacter genomes.</title>
        <authorList>
            <person name="Lund M.B."/>
        </authorList>
    </citation>
    <scope>NUCLEOTIDE SEQUENCE [LARGE SCALE GENOMIC DNA]</scope>
    <source>
        <strain evidence="12">AtM5-05</strain>
    </source>
</reference>
<protein>
    <recommendedName>
        <fullName evidence="10">Purine nucleoside phosphorylase</fullName>
    </recommendedName>
</protein>
<comment type="similarity">
    <text evidence="2 10">Belongs to the purine nucleoside phosphorylase YfiH/LACC1 family.</text>
</comment>
<gene>
    <name evidence="11" type="primary">pgeF</name>
    <name evidence="11" type="ORF">D5039_01460</name>
</gene>
<evidence type="ECO:0000256" key="2">
    <source>
        <dbReference type="ARBA" id="ARBA00007353"/>
    </source>
</evidence>
<dbReference type="SUPFAM" id="SSF64438">
    <property type="entry name" value="CNF1/YfiH-like putative cysteine hydrolases"/>
    <property type="match status" value="1"/>
</dbReference>
<dbReference type="PANTHER" id="PTHR30616:SF2">
    <property type="entry name" value="PURINE NUCLEOSIDE PHOSPHORYLASE LACC1"/>
    <property type="match status" value="1"/>
</dbReference>
<dbReference type="NCBIfam" id="TIGR00726">
    <property type="entry name" value="peptidoglycan editing factor PgeF"/>
    <property type="match status" value="1"/>
</dbReference>
<dbReference type="CDD" id="cd16833">
    <property type="entry name" value="YfiH"/>
    <property type="match status" value="1"/>
</dbReference>
<dbReference type="EMBL" id="QZCW01000001">
    <property type="protein sequence ID" value="MCW5319884.1"/>
    <property type="molecule type" value="Genomic_DNA"/>
</dbReference>
<evidence type="ECO:0000256" key="1">
    <source>
        <dbReference type="ARBA" id="ARBA00000553"/>
    </source>
</evidence>
<dbReference type="RefSeq" id="WP_265281904.1">
    <property type="nucleotide sequence ID" value="NZ_QZCW01000001.1"/>
</dbReference>
<evidence type="ECO:0000256" key="4">
    <source>
        <dbReference type="ARBA" id="ARBA00022723"/>
    </source>
</evidence>
<keyword evidence="12" id="KW-1185">Reference proteome</keyword>